<evidence type="ECO:0000256" key="1">
    <source>
        <dbReference type="SAM" id="Phobius"/>
    </source>
</evidence>
<dbReference type="EMBL" id="CP063213">
    <property type="protein sequence ID" value="QOR45506.1"/>
    <property type="molecule type" value="Genomic_DNA"/>
</dbReference>
<feature type="transmembrane region" description="Helical" evidence="1">
    <location>
        <begin position="52"/>
        <end position="72"/>
    </location>
</feature>
<feature type="transmembrane region" description="Helical" evidence="1">
    <location>
        <begin position="357"/>
        <end position="375"/>
    </location>
</feature>
<feature type="transmembrane region" description="Helical" evidence="1">
    <location>
        <begin position="381"/>
        <end position="409"/>
    </location>
</feature>
<dbReference type="AlphaFoldDB" id="A0A7M1QUH4"/>
<organism evidence="2 3">
    <name type="scientific">Trueperella pecoris</name>
    <dbReference type="NCBI Taxonomy" id="2733571"/>
    <lineage>
        <taxon>Bacteria</taxon>
        <taxon>Bacillati</taxon>
        <taxon>Actinomycetota</taxon>
        <taxon>Actinomycetes</taxon>
        <taxon>Actinomycetales</taxon>
        <taxon>Actinomycetaceae</taxon>
        <taxon>Trueperella</taxon>
    </lineage>
</organism>
<evidence type="ECO:0000313" key="2">
    <source>
        <dbReference type="EMBL" id="QOR45506.1"/>
    </source>
</evidence>
<accession>A0A7M1QUH4</accession>
<keyword evidence="1" id="KW-1133">Transmembrane helix</keyword>
<dbReference type="Proteomes" id="UP000595053">
    <property type="component" value="Chromosome"/>
</dbReference>
<evidence type="ECO:0000313" key="3">
    <source>
        <dbReference type="Proteomes" id="UP000595053"/>
    </source>
</evidence>
<feature type="transmembrane region" description="Helical" evidence="1">
    <location>
        <begin position="637"/>
        <end position="658"/>
    </location>
</feature>
<feature type="transmembrane region" description="Helical" evidence="1">
    <location>
        <begin position="270"/>
        <end position="295"/>
    </location>
</feature>
<feature type="transmembrane region" description="Helical" evidence="1">
    <location>
        <begin position="310"/>
        <end position="332"/>
    </location>
</feature>
<feature type="transmembrane region" description="Helical" evidence="1">
    <location>
        <begin position="689"/>
        <end position="715"/>
    </location>
</feature>
<name>A0A7M1QUH4_9ACTO</name>
<keyword evidence="1" id="KW-0472">Membrane</keyword>
<reference evidence="2 3" key="1">
    <citation type="submission" date="2020-10" db="EMBL/GenBank/DDBJ databases">
        <title>Trueperella pecoris sp. nov. isolated from bovine and porcine specimens.</title>
        <authorList>
            <person name="Schoenecker L."/>
            <person name="Schnydrig P."/>
            <person name="Brodard I."/>
            <person name="Thomann A."/>
            <person name="Hemphill A."/>
            <person name="Rodriguez-Campos S."/>
            <person name="Perreten V."/>
            <person name="Jores J."/>
            <person name="Kittl S."/>
        </authorList>
    </citation>
    <scope>NUCLEOTIDE SEQUENCE [LARGE SCALE GENOMIC DNA]</scope>
    <source>
        <strain evidence="2 3">15A0121</strain>
    </source>
</reference>
<feature type="transmembrane region" description="Helical" evidence="1">
    <location>
        <begin position="442"/>
        <end position="463"/>
    </location>
</feature>
<proteinExistence type="predicted"/>
<sequence>MKKTYAVLVGCSPWNVVPGSSNSMFCHGTQRTGLAALGYRAQPNQLRIPHRFLFLLALLSTSVFVWALGATVSSYSGQDDRGAQRTPIIAESSDVRSQTAFVLDRLSGQSLQFTVAYVIPDVTSSPPPGLSKWPEPGEVYLSPALRHAGREEGIESRYGTFAGEISSAGLSSSSELFAYVNPADRIVIDGKFRPVSHYGAARPALIGSLLDREPIGRLLIAIGSLLGVPLALLTRSVTKMGLYRRRYESTILQGLGAKKSEIWRWHLGKILAPLVIWLLAVTLGIVALALFGLWLPGVDFYVEPVDFRRFLPVIAVATFLAGATFILLWIVFSAKSLDTSSSTRPTSTAETYSKQRATVGIVAAPAAVVVAVISAGQESAISFALFVGLAIIVLVTLTDTIGITLLHGARALRRYAARRRDPEVLVTAAVAESRSSAINRMAMTVCIAVIVAVVLQTVLGIMAQTSSSAKSVYDRFKDSVLSLSVMPDMSGAHIDELIKEAAKVQPVHALLLSESVDAHSGQPKLTIALTDPENNWLASNDVANDYVRMRQVAIGNSARIEAPRSMVDALRERDQTLSNQADVAEWELIFVADTAGTLSVPRLKEAFFRLIAPMFYMQMPEESWLVAQTEAMGHIDWIELLVMAGMAFVLLSIFVFTVDENSDGLRRLALMKRISGRPLRVGTMSFIRIGLPIGVGILGGLILAAVFGVSLVLLYGESVSLFTRTLPSIVLTLLVLFAVLWLMSTQNLRRIMEGSK</sequence>
<protein>
    <recommendedName>
        <fullName evidence="4">FtsX-like permease family protein</fullName>
    </recommendedName>
</protein>
<gene>
    <name evidence="2" type="ORF">INS88_09665</name>
</gene>
<feature type="transmembrane region" description="Helical" evidence="1">
    <location>
        <begin position="218"/>
        <end position="237"/>
    </location>
</feature>
<feature type="transmembrane region" description="Helical" evidence="1">
    <location>
        <begin position="721"/>
        <end position="743"/>
    </location>
</feature>
<keyword evidence="3" id="KW-1185">Reference proteome</keyword>
<evidence type="ECO:0008006" key="4">
    <source>
        <dbReference type="Google" id="ProtNLM"/>
    </source>
</evidence>
<keyword evidence="1" id="KW-0812">Transmembrane</keyword>
<dbReference type="RefSeq" id="WP_197551068.1">
    <property type="nucleotide sequence ID" value="NZ_CP063213.1"/>
</dbReference>